<comment type="caution">
    <text evidence="2">The sequence shown here is derived from an EMBL/GenBank/DDBJ whole genome shotgun (WGS) entry which is preliminary data.</text>
</comment>
<sequence length="419" mass="47683">MTFTCDELKGLEHPYEVLGNGDALAENREELNKLTNDEKLVLASRLVLECPVNELKDFAHAIEAARMPQDDSDTFHSFLFQAYQVKKRIISLLDPRNKNPHSMILEKEFDGELFNNFNKLAIEVLNNNEVAIALRLAETTPPQERSRVSQNINNIFPQSLFAAKVSHAFAIRRDIERLLLGDRPDLFFSSREFKIDSCIEFASLFNVIKDKESSIAGKLALRTSAENRTEVLKKIKGFCAEDSELAIKVQSAFALRRDIDRYLLGDNPEQFFNSRDFSVDLCLEFSILFPELLKGHEQAIGEKLATLDAKVRSDISRKLEMINGAAHEQSSPFRKIASAMVPKEEPCLIKPIPVVLPSTEEMIPKQESPTRLRNRNVLFKEQSEEQKKKNSQLEPIASDSEEEEEKSNCWTNFCGLFGK</sequence>
<reference evidence="2 3" key="1">
    <citation type="submission" date="2018-02" db="EMBL/GenBank/DDBJ databases">
        <title>Draft genome sequences of four Legionella pneumophila clinical strains isolated in Ontario.</title>
        <authorList>
            <person name="Fortuna A."/>
            <person name="Ramnarine R."/>
            <person name="Li A."/>
            <person name="Frantz C."/>
            <person name="Mallo G."/>
        </authorList>
    </citation>
    <scope>NUCLEOTIDE SEQUENCE [LARGE SCALE GENOMIC DNA]</scope>
    <source>
        <strain evidence="2 3">LG61</strain>
    </source>
</reference>
<evidence type="ECO:0000256" key="1">
    <source>
        <dbReference type="SAM" id="MobiDB-lite"/>
    </source>
</evidence>
<dbReference type="NCBIfam" id="NF045532">
    <property type="entry name" value="T4SS_lpg0008"/>
    <property type="match status" value="1"/>
</dbReference>
<dbReference type="Proteomes" id="UP000239239">
    <property type="component" value="Unassembled WGS sequence"/>
</dbReference>
<accession>A0A2S6F955</accession>
<protein>
    <submittedName>
        <fullName evidence="2">Uncharacterized protein</fullName>
    </submittedName>
</protein>
<evidence type="ECO:0000313" key="3">
    <source>
        <dbReference type="Proteomes" id="UP000239239"/>
    </source>
</evidence>
<dbReference type="EMBL" id="PQWY01000001">
    <property type="protein sequence ID" value="PPK33984.1"/>
    <property type="molecule type" value="Genomic_DNA"/>
</dbReference>
<organism evidence="2 3">
    <name type="scientific">Legionella pneumophila</name>
    <dbReference type="NCBI Taxonomy" id="446"/>
    <lineage>
        <taxon>Bacteria</taxon>
        <taxon>Pseudomonadati</taxon>
        <taxon>Pseudomonadota</taxon>
        <taxon>Gammaproteobacteria</taxon>
        <taxon>Legionellales</taxon>
        <taxon>Legionellaceae</taxon>
        <taxon>Legionella</taxon>
    </lineage>
</organism>
<proteinExistence type="predicted"/>
<dbReference type="AlphaFoldDB" id="A0A2S6F955"/>
<feature type="region of interest" description="Disordered" evidence="1">
    <location>
        <begin position="364"/>
        <end position="408"/>
    </location>
</feature>
<dbReference type="OrthoDB" id="5652954at2"/>
<dbReference type="RefSeq" id="WP_027228298.1">
    <property type="nucleotide sequence ID" value="NZ_CP017601.1"/>
</dbReference>
<name>A0A2S6F955_LEGPN</name>
<evidence type="ECO:0000313" key="2">
    <source>
        <dbReference type="EMBL" id="PPK33984.1"/>
    </source>
</evidence>
<gene>
    <name evidence="2" type="ORF">C3928_00405</name>
</gene>